<dbReference type="PANTHER" id="PTHR46233:SF3">
    <property type="entry name" value="HYDROXYACYLGLUTATHIONE HYDROLASE GLOC"/>
    <property type="match status" value="1"/>
</dbReference>
<keyword evidence="4" id="KW-0862">Zinc</keyword>
<keyword evidence="3 6" id="KW-0378">Hydrolase</keyword>
<dbReference type="InterPro" id="IPR036866">
    <property type="entry name" value="RibonucZ/Hydroxyglut_hydro"/>
</dbReference>
<evidence type="ECO:0000256" key="1">
    <source>
        <dbReference type="ARBA" id="ARBA00001947"/>
    </source>
</evidence>
<dbReference type="FunCoup" id="A0A7L4YHQ8">
    <property type="interactions" value="37"/>
</dbReference>
<dbReference type="SUPFAM" id="SSF56281">
    <property type="entry name" value="Metallo-hydrolase/oxidoreductase"/>
    <property type="match status" value="1"/>
</dbReference>
<evidence type="ECO:0000256" key="3">
    <source>
        <dbReference type="ARBA" id="ARBA00022801"/>
    </source>
</evidence>
<dbReference type="Pfam" id="PF00753">
    <property type="entry name" value="Lactamase_B"/>
    <property type="match status" value="1"/>
</dbReference>
<comment type="cofactor">
    <cofactor evidence="1">
        <name>Zn(2+)</name>
        <dbReference type="ChEBI" id="CHEBI:29105"/>
    </cofactor>
</comment>
<dbReference type="InParanoid" id="A0A7L4YHQ8"/>
<organism evidence="6 7">
    <name type="scientific">Epidermidibacterium keratini</name>
    <dbReference type="NCBI Taxonomy" id="1891644"/>
    <lineage>
        <taxon>Bacteria</taxon>
        <taxon>Bacillati</taxon>
        <taxon>Actinomycetota</taxon>
        <taxon>Actinomycetes</taxon>
        <taxon>Sporichthyales</taxon>
        <taxon>Sporichthyaceae</taxon>
        <taxon>Epidermidibacterium</taxon>
    </lineage>
</organism>
<keyword evidence="2" id="KW-0479">Metal-binding</keyword>
<dbReference type="InterPro" id="IPR051453">
    <property type="entry name" value="MBL_Glyoxalase_II"/>
</dbReference>
<evidence type="ECO:0000256" key="2">
    <source>
        <dbReference type="ARBA" id="ARBA00022723"/>
    </source>
</evidence>
<dbReference type="Gene3D" id="3.60.15.10">
    <property type="entry name" value="Ribonuclease Z/Hydroxyacylglutathione hydrolase-like"/>
    <property type="match status" value="1"/>
</dbReference>
<sequence length="224" mass="24510">MLLTGFPAGAFQTNCYVIAADEGRECIIVDPGQDAVEPLRELIAQHKLTPAAIVLTHGHFDHTWSVPTLLEEYDVPVYIHAEDQPMVADPLQWHGPGIQQIIAQSGEEAPVLDVVEKYVDGDRIEVDGVGLDVRHTPGHTLGSSILLLDHPQAKVMLSGDTLFNQGIGRTDLPGGDHETEMRSIVDVCLSYPDETVVLPGHGPQTQIGAERQSNPFILEYLRTR</sequence>
<evidence type="ECO:0000313" key="7">
    <source>
        <dbReference type="Proteomes" id="UP000463857"/>
    </source>
</evidence>
<reference evidence="6 7" key="1">
    <citation type="journal article" date="2018" name="Int. J. Syst. Evol. Microbiol.">
        <title>Epidermidibacterium keratini gen. nov., sp. nov., a member of the family Sporichthyaceae, isolated from keratin epidermis.</title>
        <authorList>
            <person name="Lee D.G."/>
            <person name="Trujillo M.E."/>
            <person name="Kang S."/>
            <person name="Nam J.J."/>
            <person name="Kim Y.J."/>
        </authorList>
    </citation>
    <scope>NUCLEOTIDE SEQUENCE [LARGE SCALE GENOMIC DNA]</scope>
    <source>
        <strain evidence="6 7">EPI-7</strain>
    </source>
</reference>
<dbReference type="CDD" id="cd06262">
    <property type="entry name" value="metallo-hydrolase-like_MBL-fold"/>
    <property type="match status" value="1"/>
</dbReference>
<gene>
    <name evidence="6" type="ORF">EK0264_01240</name>
</gene>
<accession>A0A7L4YHQ8</accession>
<proteinExistence type="predicted"/>
<dbReference type="InterPro" id="IPR001279">
    <property type="entry name" value="Metallo-B-lactamas"/>
</dbReference>
<dbReference type="Proteomes" id="UP000463857">
    <property type="component" value="Chromosome"/>
</dbReference>
<name>A0A7L4YHQ8_9ACTN</name>
<keyword evidence="7" id="KW-1185">Reference proteome</keyword>
<dbReference type="SMART" id="SM00849">
    <property type="entry name" value="Lactamase_B"/>
    <property type="match status" value="1"/>
</dbReference>
<dbReference type="EMBL" id="CP047156">
    <property type="protein sequence ID" value="QHB99060.1"/>
    <property type="molecule type" value="Genomic_DNA"/>
</dbReference>
<dbReference type="AlphaFoldDB" id="A0A7L4YHQ8"/>
<dbReference type="OrthoDB" id="2971563at2"/>
<dbReference type="GO" id="GO:0016787">
    <property type="term" value="F:hydrolase activity"/>
    <property type="evidence" value="ECO:0007669"/>
    <property type="project" value="UniProtKB-KW"/>
</dbReference>
<dbReference type="KEGG" id="eke:EK0264_01240"/>
<dbReference type="RefSeq" id="WP_159542164.1">
    <property type="nucleotide sequence ID" value="NZ_CP047156.1"/>
</dbReference>
<dbReference type="PANTHER" id="PTHR46233">
    <property type="entry name" value="HYDROXYACYLGLUTATHIONE HYDROLASE GLOC"/>
    <property type="match status" value="1"/>
</dbReference>
<evidence type="ECO:0000259" key="5">
    <source>
        <dbReference type="SMART" id="SM00849"/>
    </source>
</evidence>
<feature type="domain" description="Metallo-beta-lactamase" evidence="5">
    <location>
        <begin position="12"/>
        <end position="201"/>
    </location>
</feature>
<evidence type="ECO:0000313" key="6">
    <source>
        <dbReference type="EMBL" id="QHB99060.1"/>
    </source>
</evidence>
<evidence type="ECO:0000256" key="4">
    <source>
        <dbReference type="ARBA" id="ARBA00022833"/>
    </source>
</evidence>
<dbReference type="GO" id="GO:0046872">
    <property type="term" value="F:metal ion binding"/>
    <property type="evidence" value="ECO:0007669"/>
    <property type="project" value="UniProtKB-KW"/>
</dbReference>
<protein>
    <submittedName>
        <fullName evidence="6">MBL fold metallo-hydrolase</fullName>
    </submittedName>
</protein>